<evidence type="ECO:0000313" key="3">
    <source>
        <dbReference type="EMBL" id="OCR21595.1"/>
    </source>
</evidence>
<evidence type="ECO:0000256" key="1">
    <source>
        <dbReference type="SAM" id="MobiDB-lite"/>
    </source>
</evidence>
<dbReference type="AlphaFoldDB" id="A0A1C7Z0C8"/>
<feature type="chain" id="PRO_5008891968" description="Lipoprotein" evidence="2">
    <location>
        <begin position="25"/>
        <end position="111"/>
    </location>
</feature>
<feature type="region of interest" description="Disordered" evidence="1">
    <location>
        <begin position="25"/>
        <end position="111"/>
    </location>
</feature>
<feature type="signal peptide" evidence="2">
    <location>
        <begin position="1"/>
        <end position="24"/>
    </location>
</feature>
<proteinExistence type="predicted"/>
<evidence type="ECO:0008006" key="5">
    <source>
        <dbReference type="Google" id="ProtNLM"/>
    </source>
</evidence>
<feature type="compositionally biased region" description="Gly residues" evidence="1">
    <location>
        <begin position="99"/>
        <end position="111"/>
    </location>
</feature>
<protein>
    <recommendedName>
        <fullName evidence="5">Lipoprotein</fullName>
    </recommendedName>
</protein>
<dbReference type="EMBL" id="LGSI01000074">
    <property type="protein sequence ID" value="OCR21595.1"/>
    <property type="molecule type" value="Genomic_DNA"/>
</dbReference>
<comment type="caution">
    <text evidence="3">The sequence shown here is derived from an EMBL/GenBank/DDBJ whole genome shotgun (WGS) entry which is preliminary data.</text>
</comment>
<keyword evidence="2" id="KW-0732">Signal</keyword>
<dbReference type="PROSITE" id="PS51257">
    <property type="entry name" value="PROKAR_LIPOPROTEIN"/>
    <property type="match status" value="1"/>
</dbReference>
<feature type="compositionally biased region" description="Gly residues" evidence="1">
    <location>
        <begin position="81"/>
        <end position="91"/>
    </location>
</feature>
<reference evidence="3 4" key="1">
    <citation type="submission" date="2015-07" db="EMBL/GenBank/DDBJ databases">
        <title>Draft genome sequence of a diazotrophic, plant growth-promoting rhizobacterium of the Pseudomonas syringae complex.</title>
        <authorList>
            <person name="Patten C.L."/>
            <person name="Jeong H."/>
        </authorList>
    </citation>
    <scope>NUCLEOTIDE SEQUENCE [LARGE SCALE GENOMIC DNA]</scope>
    <source>
        <strain evidence="3 4">GR12-2</strain>
    </source>
</reference>
<name>A0A1C7Z0C8_PSESX</name>
<organism evidence="3 4">
    <name type="scientific">Pseudomonas syringae</name>
    <dbReference type="NCBI Taxonomy" id="317"/>
    <lineage>
        <taxon>Bacteria</taxon>
        <taxon>Pseudomonadati</taxon>
        <taxon>Pseudomonadota</taxon>
        <taxon>Gammaproteobacteria</taxon>
        <taxon>Pseudomonadales</taxon>
        <taxon>Pseudomonadaceae</taxon>
        <taxon>Pseudomonas</taxon>
    </lineage>
</organism>
<accession>A0A1C7Z0C8</accession>
<evidence type="ECO:0000313" key="4">
    <source>
        <dbReference type="Proteomes" id="UP000093104"/>
    </source>
</evidence>
<sequence>MMKSKMTSLVLTGLLSISCMSAFAASGESNTGPAKPETGGATQSGSAMPPGTHPSAPTGSKDADAYGRGTGTGAGKSVDGGDTGSGVGKTGGPNKNGPNGTGGGASGSDDN</sequence>
<dbReference type="Proteomes" id="UP000093104">
    <property type="component" value="Unassembled WGS sequence"/>
</dbReference>
<dbReference type="PATRIC" id="fig|317.243.peg.1697"/>
<gene>
    <name evidence="3" type="ORF">AFK24_28985</name>
</gene>
<evidence type="ECO:0000256" key="2">
    <source>
        <dbReference type="SAM" id="SignalP"/>
    </source>
</evidence>